<gene>
    <name evidence="1" type="ORF">B0T10DRAFT_233837</name>
</gene>
<organism evidence="1 2">
    <name type="scientific">Thelonectria olida</name>
    <dbReference type="NCBI Taxonomy" id="1576542"/>
    <lineage>
        <taxon>Eukaryota</taxon>
        <taxon>Fungi</taxon>
        <taxon>Dikarya</taxon>
        <taxon>Ascomycota</taxon>
        <taxon>Pezizomycotina</taxon>
        <taxon>Sordariomycetes</taxon>
        <taxon>Hypocreomycetidae</taxon>
        <taxon>Hypocreales</taxon>
        <taxon>Nectriaceae</taxon>
        <taxon>Thelonectria</taxon>
    </lineage>
</organism>
<protein>
    <submittedName>
        <fullName evidence="1">Uncharacterized protein</fullName>
    </submittedName>
</protein>
<reference evidence="1 2" key="1">
    <citation type="journal article" date="2021" name="Nat. Commun.">
        <title>Genetic determinants of endophytism in the Arabidopsis root mycobiome.</title>
        <authorList>
            <person name="Mesny F."/>
            <person name="Miyauchi S."/>
            <person name="Thiergart T."/>
            <person name="Pickel B."/>
            <person name="Atanasova L."/>
            <person name="Karlsson M."/>
            <person name="Huettel B."/>
            <person name="Barry K.W."/>
            <person name="Haridas S."/>
            <person name="Chen C."/>
            <person name="Bauer D."/>
            <person name="Andreopoulos W."/>
            <person name="Pangilinan J."/>
            <person name="LaButti K."/>
            <person name="Riley R."/>
            <person name="Lipzen A."/>
            <person name="Clum A."/>
            <person name="Drula E."/>
            <person name="Henrissat B."/>
            <person name="Kohler A."/>
            <person name="Grigoriev I.V."/>
            <person name="Martin F.M."/>
            <person name="Hacquard S."/>
        </authorList>
    </citation>
    <scope>NUCLEOTIDE SEQUENCE [LARGE SCALE GENOMIC DNA]</scope>
    <source>
        <strain evidence="1 2">MPI-CAGE-CH-0241</strain>
    </source>
</reference>
<evidence type="ECO:0000313" key="2">
    <source>
        <dbReference type="Proteomes" id="UP000777438"/>
    </source>
</evidence>
<keyword evidence="2" id="KW-1185">Reference proteome</keyword>
<evidence type="ECO:0000313" key="1">
    <source>
        <dbReference type="EMBL" id="KAH6873899.1"/>
    </source>
</evidence>
<dbReference type="OrthoDB" id="2157530at2759"/>
<name>A0A9P9AFK3_9HYPO</name>
<proteinExistence type="predicted"/>
<dbReference type="EMBL" id="JAGPYM010000043">
    <property type="protein sequence ID" value="KAH6873899.1"/>
    <property type="molecule type" value="Genomic_DNA"/>
</dbReference>
<dbReference type="Proteomes" id="UP000777438">
    <property type="component" value="Unassembled WGS sequence"/>
</dbReference>
<sequence length="209" mass="22888">MLKFIVEFITRYPTYRSGIPPLQELFRLLTRDASDIVDKSVITRALAFLWLLTFPDDGVSAKDRIDKLKSLGLHAERPDFDSQVANALFPGTDFGQFGLKHSSRSTMASMDMKVLGGTGDAFVMNLTKIQLSWRFVTTSSGYLGSTRVGIAVGDALRVLKGSCVPVVLRKALGKTHIVVGTAFVVGLMNGEAAKVANQDTSALQWFELR</sequence>
<accession>A0A9P9AFK3</accession>
<dbReference type="AlphaFoldDB" id="A0A9P9AFK3"/>
<dbReference type="Pfam" id="PF26639">
    <property type="entry name" value="Het-6_barrel"/>
    <property type="match status" value="1"/>
</dbReference>
<comment type="caution">
    <text evidence="1">The sequence shown here is derived from an EMBL/GenBank/DDBJ whole genome shotgun (WGS) entry which is preliminary data.</text>
</comment>